<evidence type="ECO:0000313" key="2">
    <source>
        <dbReference type="Proteomes" id="UP000441358"/>
    </source>
</evidence>
<gene>
    <name evidence="1" type="ORF">GKD66_23130</name>
</gene>
<name>A0A7K0HRX5_PARDI</name>
<dbReference type="AlphaFoldDB" id="A0A7K0HRX5"/>
<comment type="caution">
    <text evidence="1">The sequence shown here is derived from an EMBL/GenBank/DDBJ whole genome shotgun (WGS) entry which is preliminary data.</text>
</comment>
<organism evidence="1 2">
    <name type="scientific">Parabacteroides distasonis</name>
    <dbReference type="NCBI Taxonomy" id="823"/>
    <lineage>
        <taxon>Bacteria</taxon>
        <taxon>Pseudomonadati</taxon>
        <taxon>Bacteroidota</taxon>
        <taxon>Bacteroidia</taxon>
        <taxon>Bacteroidales</taxon>
        <taxon>Tannerellaceae</taxon>
        <taxon>Parabacteroides</taxon>
    </lineage>
</organism>
<proteinExistence type="predicted"/>
<evidence type="ECO:0000313" key="1">
    <source>
        <dbReference type="EMBL" id="MRZ53039.1"/>
    </source>
</evidence>
<dbReference type="EMBL" id="WKMC01000157">
    <property type="protein sequence ID" value="MRZ53039.1"/>
    <property type="molecule type" value="Genomic_DNA"/>
</dbReference>
<accession>A0A7K0HRX5</accession>
<dbReference type="Proteomes" id="UP000441358">
    <property type="component" value="Unassembled WGS sequence"/>
</dbReference>
<protein>
    <submittedName>
        <fullName evidence="1">Peptidase S41</fullName>
    </submittedName>
</protein>
<feature type="non-terminal residue" evidence="1">
    <location>
        <position position="1"/>
    </location>
</feature>
<reference evidence="1 2" key="1">
    <citation type="journal article" date="2019" name="Nat. Med.">
        <title>A library of human gut bacterial isolates paired with longitudinal multiomics data enables mechanistic microbiome research.</title>
        <authorList>
            <person name="Poyet M."/>
            <person name="Groussin M."/>
            <person name="Gibbons S.M."/>
            <person name="Avila-Pacheco J."/>
            <person name="Jiang X."/>
            <person name="Kearney S.M."/>
            <person name="Perrotta A.R."/>
            <person name="Berdy B."/>
            <person name="Zhao S."/>
            <person name="Lieberman T.D."/>
            <person name="Swanson P.K."/>
            <person name="Smith M."/>
            <person name="Roesemann S."/>
            <person name="Alexander J.E."/>
            <person name="Rich S.A."/>
            <person name="Livny J."/>
            <person name="Vlamakis H."/>
            <person name="Clish C."/>
            <person name="Bullock K."/>
            <person name="Deik A."/>
            <person name="Scott J."/>
            <person name="Pierce K.A."/>
            <person name="Xavier R.J."/>
            <person name="Alm E.J."/>
        </authorList>
    </citation>
    <scope>NUCLEOTIDE SEQUENCE [LARGE SCALE GENOMIC DNA]</scope>
    <source>
        <strain evidence="1 2">BIOML-A32</strain>
    </source>
</reference>
<sequence>EQYNRSKPLIMLQIKALIARDLYDMAEYFQVINDDNESFQEALRLINDEQRYKKELGR</sequence>